<keyword evidence="3" id="KW-1185">Reference proteome</keyword>
<evidence type="ECO:0000313" key="3">
    <source>
        <dbReference type="Proteomes" id="UP000245946"/>
    </source>
</evidence>
<name>A0A316ZG66_9BASI</name>
<dbReference type="GeneID" id="37266547"/>
<organism evidence="2 3">
    <name type="scientific">Tilletiopsis washingtonensis</name>
    <dbReference type="NCBI Taxonomy" id="58919"/>
    <lineage>
        <taxon>Eukaryota</taxon>
        <taxon>Fungi</taxon>
        <taxon>Dikarya</taxon>
        <taxon>Basidiomycota</taxon>
        <taxon>Ustilaginomycotina</taxon>
        <taxon>Exobasidiomycetes</taxon>
        <taxon>Entylomatales</taxon>
        <taxon>Entylomatales incertae sedis</taxon>
        <taxon>Tilletiopsis</taxon>
    </lineage>
</organism>
<dbReference type="RefSeq" id="XP_025601019.1">
    <property type="nucleotide sequence ID" value="XM_025739001.1"/>
</dbReference>
<gene>
    <name evidence="2" type="ORF">FA09DRAFT_112669</name>
</gene>
<proteinExistence type="predicted"/>
<reference evidence="2 3" key="1">
    <citation type="journal article" date="2018" name="Mol. Biol. Evol.">
        <title>Broad Genomic Sampling Reveals a Smut Pathogenic Ancestry of the Fungal Clade Ustilaginomycotina.</title>
        <authorList>
            <person name="Kijpornyongpan T."/>
            <person name="Mondo S.J."/>
            <person name="Barry K."/>
            <person name="Sandor L."/>
            <person name="Lee J."/>
            <person name="Lipzen A."/>
            <person name="Pangilinan J."/>
            <person name="LaButti K."/>
            <person name="Hainaut M."/>
            <person name="Henrissat B."/>
            <person name="Grigoriev I.V."/>
            <person name="Spatafora J.W."/>
            <person name="Aime M.C."/>
        </authorList>
    </citation>
    <scope>NUCLEOTIDE SEQUENCE [LARGE SCALE GENOMIC DNA]</scope>
    <source>
        <strain evidence="2 3">MCA 4186</strain>
    </source>
</reference>
<evidence type="ECO:0000313" key="2">
    <source>
        <dbReference type="EMBL" id="PWO00741.1"/>
    </source>
</evidence>
<feature type="compositionally biased region" description="Low complexity" evidence="1">
    <location>
        <begin position="32"/>
        <end position="53"/>
    </location>
</feature>
<evidence type="ECO:0000256" key="1">
    <source>
        <dbReference type="SAM" id="MobiDB-lite"/>
    </source>
</evidence>
<dbReference type="EMBL" id="KZ819284">
    <property type="protein sequence ID" value="PWO00741.1"/>
    <property type="molecule type" value="Genomic_DNA"/>
</dbReference>
<dbReference type="AlphaFoldDB" id="A0A316ZG66"/>
<accession>A0A316ZG66</accession>
<protein>
    <submittedName>
        <fullName evidence="2">Uncharacterized protein</fullName>
    </submittedName>
</protein>
<feature type="region of interest" description="Disordered" evidence="1">
    <location>
        <begin position="1"/>
        <end position="59"/>
    </location>
</feature>
<sequence>MPPWGAPHKSRGCDLGSTPAVPTPHTPACSTAAAAPGRRSAAAGARSPPGRARPFLRPRPHTWLGTRAATCEVLGQFVECAAVRAASVSRSAAWHAAT</sequence>
<dbReference type="Proteomes" id="UP000245946">
    <property type="component" value="Unassembled WGS sequence"/>
</dbReference>